<evidence type="ECO:0000313" key="6">
    <source>
        <dbReference type="Proteomes" id="UP000634579"/>
    </source>
</evidence>
<dbReference type="InterPro" id="IPR027383">
    <property type="entry name" value="Znf_put"/>
</dbReference>
<keyword evidence="2" id="KW-0804">Transcription</keyword>
<protein>
    <submittedName>
        <fullName evidence="5">Zf-HC2 domain-containing protein</fullName>
    </submittedName>
</protein>
<keyword evidence="3" id="KW-0812">Transmembrane</keyword>
<dbReference type="RefSeq" id="WP_194676207.1">
    <property type="nucleotide sequence ID" value="NZ_JADKRP010000006.1"/>
</dbReference>
<comment type="caution">
    <text evidence="5">The sequence shown here is derived from an EMBL/GenBank/DDBJ whole genome shotgun (WGS) entry which is preliminary data.</text>
</comment>
<sequence length="236" mass="24732">MNDHHGSSATEDEYRDWDASYVLGALPADQRLEYEQHLSGCAACRAAVAELAGMPGIVGRLSLADALAITASDDGEDTPPTLVTLPGIAHRVRTRRRQRRLVMSLAVTAAVTASVFGGVVLGTGIADAPVASEATLEPMDPIAADPALAADIQVEGKPWGTRLEWSCTYSDDAPADAEYELVITRTDGSTTAVATWTAAGERAIDLAASTGIARSEITGVDIRVRGTDSPLVRTDT</sequence>
<dbReference type="Pfam" id="PF13490">
    <property type="entry name" value="zf-HC2"/>
    <property type="match status" value="1"/>
</dbReference>
<feature type="transmembrane region" description="Helical" evidence="3">
    <location>
        <begin position="101"/>
        <end position="126"/>
    </location>
</feature>
<evidence type="ECO:0000259" key="4">
    <source>
        <dbReference type="Pfam" id="PF13490"/>
    </source>
</evidence>
<dbReference type="InterPro" id="IPR041916">
    <property type="entry name" value="Anti_sigma_zinc_sf"/>
</dbReference>
<dbReference type="AlphaFoldDB" id="A0A8I0SDG8"/>
<dbReference type="EMBL" id="JADKRP010000006">
    <property type="protein sequence ID" value="MBF4632630.1"/>
    <property type="molecule type" value="Genomic_DNA"/>
</dbReference>
<evidence type="ECO:0000256" key="1">
    <source>
        <dbReference type="ARBA" id="ARBA00023015"/>
    </source>
</evidence>
<gene>
    <name evidence="5" type="ORF">ITJ42_15530</name>
</gene>
<dbReference type="Gene3D" id="1.10.10.1320">
    <property type="entry name" value="Anti-sigma factor, zinc-finger domain"/>
    <property type="match status" value="1"/>
</dbReference>
<feature type="domain" description="Putative zinc-finger" evidence="4">
    <location>
        <begin position="21"/>
        <end position="45"/>
    </location>
</feature>
<name>A0A8I0SDG8_9MICO</name>
<organism evidence="5 6">
    <name type="scientific">Clavibacter phaseoli</name>
    <dbReference type="NCBI Taxonomy" id="1734031"/>
    <lineage>
        <taxon>Bacteria</taxon>
        <taxon>Bacillati</taxon>
        <taxon>Actinomycetota</taxon>
        <taxon>Actinomycetes</taxon>
        <taxon>Micrococcales</taxon>
        <taxon>Microbacteriaceae</taxon>
        <taxon>Clavibacter</taxon>
    </lineage>
</organism>
<proteinExistence type="predicted"/>
<evidence type="ECO:0000313" key="5">
    <source>
        <dbReference type="EMBL" id="MBF4632630.1"/>
    </source>
</evidence>
<keyword evidence="3" id="KW-0472">Membrane</keyword>
<keyword evidence="1" id="KW-0805">Transcription regulation</keyword>
<accession>A0A8I0SDG8</accession>
<evidence type="ECO:0000256" key="3">
    <source>
        <dbReference type="SAM" id="Phobius"/>
    </source>
</evidence>
<dbReference type="Proteomes" id="UP000634579">
    <property type="component" value="Unassembled WGS sequence"/>
</dbReference>
<reference evidence="5 6" key="1">
    <citation type="submission" date="2020-10" db="EMBL/GenBank/DDBJ databases">
        <title>Draft genome sequences of plant-associated actinobacteria.</title>
        <authorList>
            <person name="Tarlachkov S.V."/>
            <person name="Starodumova I.P."/>
            <person name="Dorofeeva L.V."/>
            <person name="Prisyazhnaya N.V."/>
            <person name="Roubtsova T.V."/>
            <person name="Chizhov V.N."/>
            <person name="Nadler S.A."/>
            <person name="Subbotin S.A."/>
            <person name="Evtushenko L.I."/>
        </authorList>
    </citation>
    <scope>NUCLEOTIDE SEQUENCE [LARGE SCALE GENOMIC DNA]</scope>
    <source>
        <strain evidence="5 6">VKM Ac-2886</strain>
    </source>
</reference>
<evidence type="ECO:0000256" key="2">
    <source>
        <dbReference type="ARBA" id="ARBA00023163"/>
    </source>
</evidence>
<keyword evidence="6" id="KW-1185">Reference proteome</keyword>
<keyword evidence="3" id="KW-1133">Transmembrane helix</keyword>